<proteinExistence type="predicted"/>
<dbReference type="Proteomes" id="UP000053424">
    <property type="component" value="Unassembled WGS sequence"/>
</dbReference>
<reference evidence="2" key="2">
    <citation type="submission" date="2015-01" db="EMBL/GenBank/DDBJ databases">
        <title>Evolutionary Origins and Diversification of the Mycorrhizal Mutualists.</title>
        <authorList>
            <consortium name="DOE Joint Genome Institute"/>
            <consortium name="Mycorrhizal Genomics Consortium"/>
            <person name="Kohler A."/>
            <person name="Kuo A."/>
            <person name="Nagy L.G."/>
            <person name="Floudas D."/>
            <person name="Copeland A."/>
            <person name="Barry K.W."/>
            <person name="Cichocki N."/>
            <person name="Veneault-Fourrey C."/>
            <person name="LaButti K."/>
            <person name="Lindquist E.A."/>
            <person name="Lipzen A."/>
            <person name="Lundell T."/>
            <person name="Morin E."/>
            <person name="Murat C."/>
            <person name="Riley R."/>
            <person name="Ohm R."/>
            <person name="Sun H."/>
            <person name="Tunlid A."/>
            <person name="Henrissat B."/>
            <person name="Grigoriev I.V."/>
            <person name="Hibbett D.S."/>
            <person name="Martin F."/>
        </authorList>
    </citation>
    <scope>NUCLEOTIDE SEQUENCE [LARGE SCALE GENOMIC DNA]</scope>
    <source>
        <strain evidence="2">h7</strain>
    </source>
</reference>
<gene>
    <name evidence="1" type="ORF">M413DRAFT_139514</name>
</gene>
<protein>
    <submittedName>
        <fullName evidence="1">Uncharacterized protein</fullName>
    </submittedName>
</protein>
<dbReference type="AlphaFoldDB" id="A0A0C3CE25"/>
<organism evidence="1 2">
    <name type="scientific">Hebeloma cylindrosporum</name>
    <dbReference type="NCBI Taxonomy" id="76867"/>
    <lineage>
        <taxon>Eukaryota</taxon>
        <taxon>Fungi</taxon>
        <taxon>Dikarya</taxon>
        <taxon>Basidiomycota</taxon>
        <taxon>Agaricomycotina</taxon>
        <taxon>Agaricomycetes</taxon>
        <taxon>Agaricomycetidae</taxon>
        <taxon>Agaricales</taxon>
        <taxon>Agaricineae</taxon>
        <taxon>Hymenogastraceae</taxon>
        <taxon>Hebeloma</taxon>
    </lineage>
</organism>
<keyword evidence="2" id="KW-1185">Reference proteome</keyword>
<reference evidence="1 2" key="1">
    <citation type="submission" date="2014-04" db="EMBL/GenBank/DDBJ databases">
        <authorList>
            <consortium name="DOE Joint Genome Institute"/>
            <person name="Kuo A."/>
            <person name="Gay G."/>
            <person name="Dore J."/>
            <person name="Kohler A."/>
            <person name="Nagy L.G."/>
            <person name="Floudas D."/>
            <person name="Copeland A."/>
            <person name="Barry K.W."/>
            <person name="Cichocki N."/>
            <person name="Veneault-Fourrey C."/>
            <person name="LaButti K."/>
            <person name="Lindquist E.A."/>
            <person name="Lipzen A."/>
            <person name="Lundell T."/>
            <person name="Morin E."/>
            <person name="Murat C."/>
            <person name="Sun H."/>
            <person name="Tunlid A."/>
            <person name="Henrissat B."/>
            <person name="Grigoriev I.V."/>
            <person name="Hibbett D.S."/>
            <person name="Martin F."/>
            <person name="Nordberg H.P."/>
            <person name="Cantor M.N."/>
            <person name="Hua S.X."/>
        </authorList>
    </citation>
    <scope>NUCLEOTIDE SEQUENCE [LARGE SCALE GENOMIC DNA]</scope>
    <source>
        <strain evidence="2">h7</strain>
    </source>
</reference>
<accession>A0A0C3CE25</accession>
<evidence type="ECO:0000313" key="1">
    <source>
        <dbReference type="EMBL" id="KIM41866.1"/>
    </source>
</evidence>
<evidence type="ECO:0000313" key="2">
    <source>
        <dbReference type="Proteomes" id="UP000053424"/>
    </source>
</evidence>
<name>A0A0C3CE25_HEBCY</name>
<sequence length="58" mass="6628">MSEFPSHLIRWILIYLKTYSVCSQGHASLMEGTISAKYSLPHPLMEARMEFASLQDPN</sequence>
<dbReference type="HOGENOM" id="CLU_2979313_0_0_1"/>
<dbReference type="EMBL" id="KN831779">
    <property type="protein sequence ID" value="KIM41866.1"/>
    <property type="molecule type" value="Genomic_DNA"/>
</dbReference>